<dbReference type="Proteomes" id="UP000676967">
    <property type="component" value="Chromosome"/>
</dbReference>
<accession>A0ABM7M5D5</accession>
<protein>
    <submittedName>
        <fullName evidence="2">Uncharacterized protein</fullName>
    </submittedName>
</protein>
<evidence type="ECO:0000313" key="2">
    <source>
        <dbReference type="EMBL" id="BCJ46853.1"/>
    </source>
</evidence>
<keyword evidence="3" id="KW-1185">Reference proteome</keyword>
<proteinExistence type="predicted"/>
<keyword evidence="1" id="KW-1133">Transmembrane helix</keyword>
<name>A0ABM7M5D5_9ACTN</name>
<evidence type="ECO:0000313" key="3">
    <source>
        <dbReference type="Proteomes" id="UP000676967"/>
    </source>
</evidence>
<evidence type="ECO:0000256" key="1">
    <source>
        <dbReference type="SAM" id="Phobius"/>
    </source>
</evidence>
<sequence length="67" mass="7243">MSERTPGHQRARFRYLLVLLVLGSLIAAAISADANRGETWTLGTVLATGLFFLFLGTLLLDLVINPG</sequence>
<organism evidence="2 3">
    <name type="scientific">Actinoplanes ianthinogenes</name>
    <dbReference type="NCBI Taxonomy" id="122358"/>
    <lineage>
        <taxon>Bacteria</taxon>
        <taxon>Bacillati</taxon>
        <taxon>Actinomycetota</taxon>
        <taxon>Actinomycetes</taxon>
        <taxon>Micromonosporales</taxon>
        <taxon>Micromonosporaceae</taxon>
        <taxon>Actinoplanes</taxon>
    </lineage>
</organism>
<dbReference type="RefSeq" id="WP_189331583.1">
    <property type="nucleotide sequence ID" value="NZ_AP023356.1"/>
</dbReference>
<keyword evidence="1" id="KW-0472">Membrane</keyword>
<keyword evidence="1" id="KW-0812">Transmembrane</keyword>
<dbReference type="EMBL" id="AP023356">
    <property type="protein sequence ID" value="BCJ46853.1"/>
    <property type="molecule type" value="Genomic_DNA"/>
</dbReference>
<reference evidence="2 3" key="1">
    <citation type="submission" date="2020-08" db="EMBL/GenBank/DDBJ databases">
        <title>Whole genome shotgun sequence of Actinoplanes ianthinogenes NBRC 13996.</title>
        <authorList>
            <person name="Komaki H."/>
            <person name="Tamura T."/>
        </authorList>
    </citation>
    <scope>NUCLEOTIDE SEQUENCE [LARGE SCALE GENOMIC DNA]</scope>
    <source>
        <strain evidence="2 3">NBRC 13996</strain>
    </source>
</reference>
<feature type="transmembrane region" description="Helical" evidence="1">
    <location>
        <begin position="42"/>
        <end position="64"/>
    </location>
</feature>
<gene>
    <name evidence="2" type="ORF">Aiant_75100</name>
</gene>